<dbReference type="Proteomes" id="UP000824540">
    <property type="component" value="Unassembled WGS sequence"/>
</dbReference>
<name>A0A8T2P9B0_9TELE</name>
<feature type="compositionally biased region" description="Basic and acidic residues" evidence="1">
    <location>
        <begin position="59"/>
        <end position="96"/>
    </location>
</feature>
<gene>
    <name evidence="2" type="ORF">JZ751_029435</name>
</gene>
<evidence type="ECO:0000313" key="2">
    <source>
        <dbReference type="EMBL" id="KAG9349115.1"/>
    </source>
</evidence>
<feature type="compositionally biased region" description="Polar residues" evidence="1">
    <location>
        <begin position="27"/>
        <end position="40"/>
    </location>
</feature>
<comment type="caution">
    <text evidence="2">The sequence shown here is derived from an EMBL/GenBank/DDBJ whole genome shotgun (WGS) entry which is preliminary data.</text>
</comment>
<dbReference type="EMBL" id="JAFBMS010000010">
    <property type="protein sequence ID" value="KAG9349115.1"/>
    <property type="molecule type" value="Genomic_DNA"/>
</dbReference>
<evidence type="ECO:0000256" key="1">
    <source>
        <dbReference type="SAM" id="MobiDB-lite"/>
    </source>
</evidence>
<keyword evidence="3" id="KW-1185">Reference proteome</keyword>
<feature type="region of interest" description="Disordered" evidence="1">
    <location>
        <begin position="23"/>
        <end position="96"/>
    </location>
</feature>
<sequence>MEDCGKGDTKVCLRGRSLDEAPPLQALHSNIQEHPLTRTSPAPRFLTVGDEGPAGQDLAQHELDHGQDHAHDAAHDGDAEEEVILREKEREEGREG</sequence>
<accession>A0A8T2P9B0</accession>
<protein>
    <submittedName>
        <fullName evidence="2">Uncharacterized protein</fullName>
    </submittedName>
</protein>
<evidence type="ECO:0000313" key="3">
    <source>
        <dbReference type="Proteomes" id="UP000824540"/>
    </source>
</evidence>
<proteinExistence type="predicted"/>
<reference evidence="2" key="1">
    <citation type="thesis" date="2021" institute="BYU ScholarsArchive" country="Provo, UT, USA">
        <title>Applications of and Algorithms for Genome Assembly and Genomic Analyses with an Emphasis on Marine Teleosts.</title>
        <authorList>
            <person name="Pickett B.D."/>
        </authorList>
    </citation>
    <scope>NUCLEOTIDE SEQUENCE</scope>
    <source>
        <strain evidence="2">HI-2016</strain>
    </source>
</reference>
<organism evidence="2 3">
    <name type="scientific">Albula glossodonta</name>
    <name type="common">roundjaw bonefish</name>
    <dbReference type="NCBI Taxonomy" id="121402"/>
    <lineage>
        <taxon>Eukaryota</taxon>
        <taxon>Metazoa</taxon>
        <taxon>Chordata</taxon>
        <taxon>Craniata</taxon>
        <taxon>Vertebrata</taxon>
        <taxon>Euteleostomi</taxon>
        <taxon>Actinopterygii</taxon>
        <taxon>Neopterygii</taxon>
        <taxon>Teleostei</taxon>
        <taxon>Albuliformes</taxon>
        <taxon>Albulidae</taxon>
        <taxon>Albula</taxon>
    </lineage>
</organism>
<dbReference type="AlphaFoldDB" id="A0A8T2P9B0"/>